<feature type="non-terminal residue" evidence="9">
    <location>
        <position position="319"/>
    </location>
</feature>
<keyword evidence="4 7" id="KW-0812">Transmembrane</keyword>
<keyword evidence="6 7" id="KW-0472">Membrane</keyword>
<reference evidence="9 10" key="2">
    <citation type="submission" date="2019-08" db="EMBL/GenBank/DDBJ databases">
        <authorList>
            <person name="Henke P."/>
        </authorList>
    </citation>
    <scope>NUCLEOTIDE SEQUENCE [LARGE SCALE GENOMIC DNA]</scope>
    <source>
        <strain evidence="9">Phe10_nw2017</strain>
    </source>
</reference>
<dbReference type="EMBL" id="SRHE01000768">
    <property type="protein sequence ID" value="TWW08243.1"/>
    <property type="molecule type" value="Genomic_DNA"/>
</dbReference>
<evidence type="ECO:0000313" key="9">
    <source>
        <dbReference type="EMBL" id="TWW08243.1"/>
    </source>
</evidence>
<reference evidence="9 10" key="1">
    <citation type="submission" date="2019-08" db="EMBL/GenBank/DDBJ databases">
        <title>100 year-old enigma solved: identification of Planctomyces bekefii, the type genus and species of the phylum Planctomycetes.</title>
        <authorList>
            <person name="Svetlana D.N."/>
            <person name="Overmann J."/>
        </authorList>
    </citation>
    <scope>NUCLEOTIDE SEQUENCE [LARGE SCALE GENOMIC DNA]</scope>
    <source>
        <strain evidence="9">Phe10_nw2017</strain>
    </source>
</reference>
<dbReference type="PROSITE" id="PS50850">
    <property type="entry name" value="MFS"/>
    <property type="match status" value="1"/>
</dbReference>
<evidence type="ECO:0000259" key="8">
    <source>
        <dbReference type="PROSITE" id="PS50850"/>
    </source>
</evidence>
<dbReference type="GO" id="GO:0016020">
    <property type="term" value="C:membrane"/>
    <property type="evidence" value="ECO:0007669"/>
    <property type="project" value="TreeGrafter"/>
</dbReference>
<evidence type="ECO:0000256" key="1">
    <source>
        <dbReference type="ARBA" id="ARBA00004127"/>
    </source>
</evidence>
<keyword evidence="5 7" id="KW-1133">Transmembrane helix</keyword>
<comment type="caution">
    <text evidence="9">The sequence shown here is derived from an EMBL/GenBank/DDBJ whole genome shotgun (WGS) entry which is preliminary data.</text>
</comment>
<feature type="transmembrane region" description="Helical" evidence="7">
    <location>
        <begin position="290"/>
        <end position="318"/>
    </location>
</feature>
<feature type="transmembrane region" description="Helical" evidence="7">
    <location>
        <begin position="54"/>
        <end position="73"/>
    </location>
</feature>
<keyword evidence="3" id="KW-0813">Transport</keyword>
<dbReference type="Pfam" id="PF07690">
    <property type="entry name" value="MFS_1"/>
    <property type="match status" value="1"/>
</dbReference>
<dbReference type="InterPro" id="IPR036259">
    <property type="entry name" value="MFS_trans_sf"/>
</dbReference>
<comment type="subcellular location">
    <subcellularLocation>
        <location evidence="1">Endomembrane system</location>
        <topology evidence="1">Multi-pass membrane protein</topology>
    </subcellularLocation>
</comment>
<evidence type="ECO:0000256" key="6">
    <source>
        <dbReference type="ARBA" id="ARBA00023136"/>
    </source>
</evidence>
<dbReference type="PANTHER" id="PTHR23514">
    <property type="entry name" value="BYPASS OF STOP CODON PROTEIN 6"/>
    <property type="match status" value="1"/>
</dbReference>
<name>A0A5C6M253_9PLAN</name>
<feature type="transmembrane region" description="Helical" evidence="7">
    <location>
        <begin position="182"/>
        <end position="200"/>
    </location>
</feature>
<feature type="transmembrane region" description="Helical" evidence="7">
    <location>
        <begin position="263"/>
        <end position="284"/>
    </location>
</feature>
<protein>
    <recommendedName>
        <fullName evidence="8">Major facilitator superfamily (MFS) profile domain-containing protein</fullName>
    </recommendedName>
</protein>
<dbReference type="SUPFAM" id="SSF103473">
    <property type="entry name" value="MFS general substrate transporter"/>
    <property type="match status" value="1"/>
</dbReference>
<dbReference type="GO" id="GO:0012505">
    <property type="term" value="C:endomembrane system"/>
    <property type="evidence" value="ECO:0007669"/>
    <property type="project" value="UniProtKB-SubCell"/>
</dbReference>
<organism evidence="9 10">
    <name type="scientific">Planctomyces bekefii</name>
    <dbReference type="NCBI Taxonomy" id="1653850"/>
    <lineage>
        <taxon>Bacteria</taxon>
        <taxon>Pseudomonadati</taxon>
        <taxon>Planctomycetota</taxon>
        <taxon>Planctomycetia</taxon>
        <taxon>Planctomycetales</taxon>
        <taxon>Planctomycetaceae</taxon>
        <taxon>Planctomyces</taxon>
    </lineage>
</organism>
<sequence length="319" mass="33307">MSVPAPAAAPNAQRLLWAGFMAILAAGVGFSIRGGILGQWAEQYGFTMTELGKITGGGLTGFGIIILLSSFLADTLGYGRLMFLAFATHFVSAVLTLAAGAAFASGGKEAAYQCLFWGMFLFAIGNGIAEAVVNPLVATLFPDNKTHYLNILHAGWPGGLIVGGLASYFMNPDGAKPVGWQTQMSLFMVPVVLYGVMLLGQKFPKSEASAAGVSLGSMVGQLFAPLMLVLLVIHAMVGYVELGTDSWISKITGNIMASPQKGLLLFVYTSALMFALRFFAGPIVHRISPLGLLFVSGILGFAGLNLLGVAESGLICVVA</sequence>
<feature type="transmembrane region" description="Helical" evidence="7">
    <location>
        <begin position="148"/>
        <end position="170"/>
    </location>
</feature>
<dbReference type="Gene3D" id="1.20.1250.20">
    <property type="entry name" value="MFS general substrate transporter like domains"/>
    <property type="match status" value="1"/>
</dbReference>
<dbReference type="InterPro" id="IPR011701">
    <property type="entry name" value="MFS"/>
</dbReference>
<dbReference type="Proteomes" id="UP000321083">
    <property type="component" value="Unassembled WGS sequence"/>
</dbReference>
<evidence type="ECO:0000256" key="4">
    <source>
        <dbReference type="ARBA" id="ARBA00022692"/>
    </source>
</evidence>
<dbReference type="AlphaFoldDB" id="A0A5C6M253"/>
<feature type="transmembrane region" description="Helical" evidence="7">
    <location>
        <begin position="220"/>
        <end position="242"/>
    </location>
</feature>
<keyword evidence="10" id="KW-1185">Reference proteome</keyword>
<feature type="transmembrane region" description="Helical" evidence="7">
    <location>
        <begin position="15"/>
        <end position="33"/>
    </location>
</feature>
<dbReference type="GO" id="GO:0022857">
    <property type="term" value="F:transmembrane transporter activity"/>
    <property type="evidence" value="ECO:0007669"/>
    <property type="project" value="InterPro"/>
</dbReference>
<evidence type="ECO:0000256" key="5">
    <source>
        <dbReference type="ARBA" id="ARBA00022989"/>
    </source>
</evidence>
<dbReference type="InterPro" id="IPR051788">
    <property type="entry name" value="MFS_Transporter"/>
</dbReference>
<evidence type="ECO:0000256" key="7">
    <source>
        <dbReference type="SAM" id="Phobius"/>
    </source>
</evidence>
<proteinExistence type="inferred from homology"/>
<feature type="transmembrane region" description="Helical" evidence="7">
    <location>
        <begin position="110"/>
        <end position="128"/>
    </location>
</feature>
<evidence type="ECO:0000313" key="10">
    <source>
        <dbReference type="Proteomes" id="UP000321083"/>
    </source>
</evidence>
<feature type="transmembrane region" description="Helical" evidence="7">
    <location>
        <begin position="79"/>
        <end position="103"/>
    </location>
</feature>
<comment type="similarity">
    <text evidence="2">Belongs to the major facilitator superfamily.</text>
</comment>
<dbReference type="PANTHER" id="PTHR23514:SF3">
    <property type="entry name" value="BYPASS OF STOP CODON PROTEIN 6"/>
    <property type="match status" value="1"/>
</dbReference>
<evidence type="ECO:0000256" key="3">
    <source>
        <dbReference type="ARBA" id="ARBA00022448"/>
    </source>
</evidence>
<evidence type="ECO:0000256" key="2">
    <source>
        <dbReference type="ARBA" id="ARBA00008335"/>
    </source>
</evidence>
<accession>A0A5C6M253</accession>
<feature type="domain" description="Major facilitator superfamily (MFS) profile" evidence="8">
    <location>
        <begin position="15"/>
        <end position="319"/>
    </location>
</feature>
<gene>
    <name evidence="9" type="ORF">E3A20_26290</name>
</gene>
<dbReference type="InterPro" id="IPR020846">
    <property type="entry name" value="MFS_dom"/>
</dbReference>